<evidence type="ECO:0000313" key="1">
    <source>
        <dbReference type="EMBL" id="CAA7040263.1"/>
    </source>
</evidence>
<keyword evidence="2" id="KW-1185">Reference proteome</keyword>
<organism evidence="1 2">
    <name type="scientific">Microthlaspi erraticum</name>
    <dbReference type="NCBI Taxonomy" id="1685480"/>
    <lineage>
        <taxon>Eukaryota</taxon>
        <taxon>Viridiplantae</taxon>
        <taxon>Streptophyta</taxon>
        <taxon>Embryophyta</taxon>
        <taxon>Tracheophyta</taxon>
        <taxon>Spermatophyta</taxon>
        <taxon>Magnoliopsida</taxon>
        <taxon>eudicotyledons</taxon>
        <taxon>Gunneridae</taxon>
        <taxon>Pentapetalae</taxon>
        <taxon>rosids</taxon>
        <taxon>malvids</taxon>
        <taxon>Brassicales</taxon>
        <taxon>Brassicaceae</taxon>
        <taxon>Coluteocarpeae</taxon>
        <taxon>Microthlaspi</taxon>
    </lineage>
</organism>
<sequence length="104" mass="11783">MEEEKTPLLSEIDRYSEKDSSTNICLSETEIKEAGFKIDWSEEKHDEIKKANVGGTQVQGFKAAWKRAKARMDRDNKEIIADLKKDDRCPRMEGSMGESKGSNG</sequence>
<evidence type="ECO:0000313" key="2">
    <source>
        <dbReference type="Proteomes" id="UP000467841"/>
    </source>
</evidence>
<dbReference type="AlphaFoldDB" id="A0A6D2JW56"/>
<accession>A0A6D2JW56</accession>
<proteinExistence type="predicted"/>
<name>A0A6D2JW56_9BRAS</name>
<gene>
    <name evidence="1" type="ORF">MERR_LOCUS27498</name>
</gene>
<dbReference type="EMBL" id="CACVBM020001226">
    <property type="protein sequence ID" value="CAA7040263.1"/>
    <property type="molecule type" value="Genomic_DNA"/>
</dbReference>
<comment type="caution">
    <text evidence="1">The sequence shown here is derived from an EMBL/GenBank/DDBJ whole genome shotgun (WGS) entry which is preliminary data.</text>
</comment>
<reference evidence="1" key="1">
    <citation type="submission" date="2020-01" db="EMBL/GenBank/DDBJ databases">
        <authorList>
            <person name="Mishra B."/>
        </authorList>
    </citation>
    <scope>NUCLEOTIDE SEQUENCE [LARGE SCALE GENOMIC DNA]</scope>
</reference>
<dbReference type="Proteomes" id="UP000467841">
    <property type="component" value="Unassembled WGS sequence"/>
</dbReference>
<protein>
    <submittedName>
        <fullName evidence="1">Uncharacterized protein</fullName>
    </submittedName>
</protein>